<evidence type="ECO:0000313" key="2">
    <source>
        <dbReference type="EMBL" id="MBB4011702.1"/>
    </source>
</evidence>
<sequence>MNFKKLAAALLFAGIAGTAFGADAGAAVVTVPGKAMVAGQVTYTGEVTAVDATTRVVTVKNAKGESYEIVAGPEVKNFAQIKVGDALVIKAVQALTLELKKGGAGIRERTDAVDGVRAAEGEKPGAAAGAKTTVIADVVAVDRKTGVVTLKGVHHSMKLNVKDPEQLKLIEKGDQVKGTYVEAIGVAVMPAAKPAAK</sequence>
<evidence type="ECO:0000256" key="1">
    <source>
        <dbReference type="SAM" id="SignalP"/>
    </source>
</evidence>
<dbReference type="EMBL" id="JACIET010000001">
    <property type="protein sequence ID" value="MBB4011702.1"/>
    <property type="molecule type" value="Genomic_DNA"/>
</dbReference>
<keyword evidence="3" id="KW-1185">Reference proteome</keyword>
<accession>A0A840BJC7</accession>
<organism evidence="2 3">
    <name type="scientific">Niveibacterium umoris</name>
    <dbReference type="NCBI Taxonomy" id="1193620"/>
    <lineage>
        <taxon>Bacteria</taxon>
        <taxon>Pseudomonadati</taxon>
        <taxon>Pseudomonadota</taxon>
        <taxon>Betaproteobacteria</taxon>
        <taxon>Rhodocyclales</taxon>
        <taxon>Rhodocyclaceae</taxon>
        <taxon>Niveibacterium</taxon>
    </lineage>
</organism>
<keyword evidence="1" id="KW-0732">Signal</keyword>
<protein>
    <submittedName>
        <fullName evidence="2">Cu/Ag efflux protein CusF</fullName>
    </submittedName>
</protein>
<dbReference type="RefSeq" id="WP_183632570.1">
    <property type="nucleotide sequence ID" value="NZ_BAABLE010000011.1"/>
</dbReference>
<evidence type="ECO:0000313" key="3">
    <source>
        <dbReference type="Proteomes" id="UP000561045"/>
    </source>
</evidence>
<feature type="chain" id="PRO_5032550132" evidence="1">
    <location>
        <begin position="22"/>
        <end position="197"/>
    </location>
</feature>
<name>A0A840BJC7_9RHOO</name>
<reference evidence="2 3" key="1">
    <citation type="submission" date="2020-08" db="EMBL/GenBank/DDBJ databases">
        <title>Genomic Encyclopedia of Type Strains, Phase IV (KMG-IV): sequencing the most valuable type-strain genomes for metagenomic binning, comparative biology and taxonomic classification.</title>
        <authorList>
            <person name="Goeker M."/>
        </authorList>
    </citation>
    <scope>NUCLEOTIDE SEQUENCE [LARGE SCALE GENOMIC DNA]</scope>
    <source>
        <strain evidence="2 3">DSM 106739</strain>
    </source>
</reference>
<feature type="signal peptide" evidence="1">
    <location>
        <begin position="1"/>
        <end position="21"/>
    </location>
</feature>
<gene>
    <name evidence="2" type="ORF">GGR36_001010</name>
</gene>
<dbReference type="AlphaFoldDB" id="A0A840BJC7"/>
<proteinExistence type="predicted"/>
<dbReference type="Proteomes" id="UP000561045">
    <property type="component" value="Unassembled WGS sequence"/>
</dbReference>
<comment type="caution">
    <text evidence="2">The sequence shown here is derived from an EMBL/GenBank/DDBJ whole genome shotgun (WGS) entry which is preliminary data.</text>
</comment>